<dbReference type="EMBL" id="WOGT01000010">
    <property type="protein sequence ID" value="MUN55913.1"/>
    <property type="molecule type" value="Genomic_DNA"/>
</dbReference>
<dbReference type="InterPro" id="IPR001910">
    <property type="entry name" value="Inosine/uridine_hydrolase_dom"/>
</dbReference>
<dbReference type="RefSeq" id="WP_129316278.1">
    <property type="nucleotide sequence ID" value="NZ_NOIQ01000022.1"/>
</dbReference>
<organism evidence="4 5">
    <name type="scientific">Rothia koreensis</name>
    <dbReference type="NCBI Taxonomy" id="592378"/>
    <lineage>
        <taxon>Bacteria</taxon>
        <taxon>Bacillati</taxon>
        <taxon>Actinomycetota</taxon>
        <taxon>Actinomycetes</taxon>
        <taxon>Micrococcales</taxon>
        <taxon>Micrococcaceae</taxon>
        <taxon>Rothia</taxon>
    </lineage>
</organism>
<dbReference type="SUPFAM" id="SSF53590">
    <property type="entry name" value="Nucleoside hydrolase"/>
    <property type="match status" value="1"/>
</dbReference>
<evidence type="ECO:0000313" key="5">
    <source>
        <dbReference type="Proteomes" id="UP000462152"/>
    </source>
</evidence>
<proteinExistence type="predicted"/>
<gene>
    <name evidence="4" type="ORF">GMA10_11960</name>
</gene>
<protein>
    <submittedName>
        <fullName evidence="4">Nucleoside hydrolase</fullName>
    </submittedName>
</protein>
<sequence>MPRILLDNDTGIDDALALVYLAAQPEVVFEAVSCTPGNVPADDVARNNLGLLSLCGRNNVPVCLGASRPLGKELVTTPETHGPQGIGYARVDSGVGIAEGFSPEVWVELARENPDQLDAICTAPLTNFALALRIEPRLPELLHSVTIMGGAFFHPGNTTPLAEWNIHTDPLAAREVFAAYEAYEGLPEEKLPLVCGLETTERYELQPDDAAAWAIDAAADRPLDPDGRGARLLTVLDDALRFYFEFHEQHGYGYMAHIHDFFASAAAIGDAEYDAVTTTVEVVADEGPAHGTTIADPRNLWGRRPSARLVTENDPEQGISRLRSSVVDLVRRLEAVDAG</sequence>
<dbReference type="InterPro" id="IPR023186">
    <property type="entry name" value="IUNH"/>
</dbReference>
<evidence type="ECO:0000259" key="3">
    <source>
        <dbReference type="Pfam" id="PF01156"/>
    </source>
</evidence>
<evidence type="ECO:0000256" key="1">
    <source>
        <dbReference type="ARBA" id="ARBA00022801"/>
    </source>
</evidence>
<reference evidence="4 5" key="1">
    <citation type="submission" date="2019-12" db="EMBL/GenBank/DDBJ databases">
        <authorList>
            <person name="Li J."/>
            <person name="Shi Y."/>
            <person name="Xu G."/>
            <person name="Xiao D."/>
            <person name="Ran X."/>
        </authorList>
    </citation>
    <scope>NUCLEOTIDE SEQUENCE [LARGE SCALE GENOMIC DNA]</scope>
    <source>
        <strain evidence="4 5">JCM 15915</strain>
    </source>
</reference>
<evidence type="ECO:0000256" key="2">
    <source>
        <dbReference type="ARBA" id="ARBA00023295"/>
    </source>
</evidence>
<keyword evidence="5" id="KW-1185">Reference proteome</keyword>
<dbReference type="GO" id="GO:0006152">
    <property type="term" value="P:purine nucleoside catabolic process"/>
    <property type="evidence" value="ECO:0007669"/>
    <property type="project" value="TreeGrafter"/>
</dbReference>
<dbReference type="PANTHER" id="PTHR12304">
    <property type="entry name" value="INOSINE-URIDINE PREFERRING NUCLEOSIDE HYDROLASE"/>
    <property type="match status" value="1"/>
</dbReference>
<dbReference type="Proteomes" id="UP000462152">
    <property type="component" value="Unassembled WGS sequence"/>
</dbReference>
<dbReference type="OrthoDB" id="9797882at2"/>
<evidence type="ECO:0000313" key="4">
    <source>
        <dbReference type="EMBL" id="MUN55913.1"/>
    </source>
</evidence>
<dbReference type="AlphaFoldDB" id="A0A7M3SVU8"/>
<dbReference type="InterPro" id="IPR036452">
    <property type="entry name" value="Ribo_hydro-like"/>
</dbReference>
<feature type="domain" description="Inosine/uridine-preferring nucleoside hydrolase" evidence="3">
    <location>
        <begin position="4"/>
        <end position="316"/>
    </location>
</feature>
<name>A0A7M3SVU8_9MICC</name>
<keyword evidence="1 4" id="KW-0378">Hydrolase</keyword>
<comment type="caution">
    <text evidence="4">The sequence shown here is derived from an EMBL/GenBank/DDBJ whole genome shotgun (WGS) entry which is preliminary data.</text>
</comment>
<dbReference type="GO" id="GO:0008477">
    <property type="term" value="F:purine nucleosidase activity"/>
    <property type="evidence" value="ECO:0007669"/>
    <property type="project" value="TreeGrafter"/>
</dbReference>
<accession>A0A7M3SVU8</accession>
<dbReference type="Pfam" id="PF01156">
    <property type="entry name" value="IU_nuc_hydro"/>
    <property type="match status" value="1"/>
</dbReference>
<dbReference type="GO" id="GO:0005829">
    <property type="term" value="C:cytosol"/>
    <property type="evidence" value="ECO:0007669"/>
    <property type="project" value="TreeGrafter"/>
</dbReference>
<dbReference type="Gene3D" id="3.90.245.10">
    <property type="entry name" value="Ribonucleoside hydrolase-like"/>
    <property type="match status" value="1"/>
</dbReference>
<keyword evidence="2" id="KW-0326">Glycosidase</keyword>
<dbReference type="PANTHER" id="PTHR12304:SF4">
    <property type="entry name" value="URIDINE NUCLEOSIDASE"/>
    <property type="match status" value="1"/>
</dbReference>